<dbReference type="Pfam" id="PF02518">
    <property type="entry name" value="HATPase_c"/>
    <property type="match status" value="1"/>
</dbReference>
<dbReference type="InterPro" id="IPR036890">
    <property type="entry name" value="HATPase_C_sf"/>
</dbReference>
<keyword evidence="9" id="KW-1133">Transmembrane helix</keyword>
<keyword evidence="5" id="KW-0808">Transferase</keyword>
<dbReference type="PANTHER" id="PTHR44936:SF10">
    <property type="entry name" value="SENSOR PROTEIN RSTB"/>
    <property type="match status" value="1"/>
</dbReference>
<protein>
    <recommendedName>
        <fullName evidence="3">histidine kinase</fullName>
        <ecNumber evidence="3">2.7.13.3</ecNumber>
    </recommendedName>
</protein>
<feature type="transmembrane region" description="Helical" evidence="9">
    <location>
        <begin position="12"/>
        <end position="30"/>
    </location>
</feature>
<dbReference type="InterPro" id="IPR003661">
    <property type="entry name" value="HisK_dim/P_dom"/>
</dbReference>
<evidence type="ECO:0000313" key="12">
    <source>
        <dbReference type="Proteomes" id="UP000003257"/>
    </source>
</evidence>
<dbReference type="InterPro" id="IPR005467">
    <property type="entry name" value="His_kinase_dom"/>
</dbReference>
<keyword evidence="9" id="KW-0812">Transmembrane</keyword>
<dbReference type="Gene3D" id="3.30.565.10">
    <property type="entry name" value="Histidine kinase-like ATPase, C-terminal domain"/>
    <property type="match status" value="1"/>
</dbReference>
<evidence type="ECO:0000256" key="6">
    <source>
        <dbReference type="ARBA" id="ARBA00022741"/>
    </source>
</evidence>
<keyword evidence="7" id="KW-0418">Kinase</keyword>
<evidence type="ECO:0000256" key="1">
    <source>
        <dbReference type="ARBA" id="ARBA00000085"/>
    </source>
</evidence>
<evidence type="ECO:0000256" key="9">
    <source>
        <dbReference type="SAM" id="Phobius"/>
    </source>
</evidence>
<dbReference type="EMBL" id="ABID01000005">
    <property type="protein sequence ID" value="EDQ04058.1"/>
    <property type="molecule type" value="Genomic_DNA"/>
</dbReference>
<dbReference type="PROSITE" id="PS50109">
    <property type="entry name" value="HIS_KIN"/>
    <property type="match status" value="1"/>
</dbReference>
<evidence type="ECO:0000256" key="7">
    <source>
        <dbReference type="ARBA" id="ARBA00022777"/>
    </source>
</evidence>
<dbReference type="Proteomes" id="UP000003257">
    <property type="component" value="Unassembled WGS sequence"/>
</dbReference>
<feature type="transmembrane region" description="Helical" evidence="9">
    <location>
        <begin position="185"/>
        <end position="207"/>
    </location>
</feature>
<dbReference type="SMART" id="SM00388">
    <property type="entry name" value="HisKA"/>
    <property type="match status" value="1"/>
</dbReference>
<keyword evidence="4" id="KW-1003">Cell membrane</keyword>
<accession>A0ABP2D8F3</accession>
<dbReference type="SMART" id="SM00387">
    <property type="entry name" value="HATPase_c"/>
    <property type="match status" value="1"/>
</dbReference>
<dbReference type="Gene3D" id="1.10.287.130">
    <property type="match status" value="1"/>
</dbReference>
<keyword evidence="12" id="KW-1185">Reference proteome</keyword>
<gene>
    <name evidence="11" type="ORF">OIHEL45_12010</name>
</gene>
<comment type="catalytic activity">
    <reaction evidence="1">
        <text>ATP + protein L-histidine = ADP + protein N-phospho-L-histidine.</text>
        <dbReference type="EC" id="2.7.13.3"/>
    </reaction>
</comment>
<dbReference type="InterPro" id="IPR050980">
    <property type="entry name" value="2C_sensor_his_kinase"/>
</dbReference>
<name>A0ABP2D8F3_9RHOB</name>
<dbReference type="SUPFAM" id="SSF47384">
    <property type="entry name" value="Homodimeric domain of signal transducing histidine kinase"/>
    <property type="match status" value="1"/>
</dbReference>
<feature type="domain" description="Histidine kinase" evidence="10">
    <location>
        <begin position="263"/>
        <end position="482"/>
    </location>
</feature>
<dbReference type="RefSeq" id="WP_007120373.1">
    <property type="nucleotide sequence ID" value="NZ_ABID01000005.1"/>
</dbReference>
<evidence type="ECO:0000256" key="2">
    <source>
        <dbReference type="ARBA" id="ARBA00004651"/>
    </source>
</evidence>
<sequence length="482" mass="51592">MIKRRSLRTIGSLLVIGAFIAGGLAVWLWGHSNASWRAHQERAYVAGINLYYAVQNGTVPAEDVQIRALSSEDQAQAANGAFRQISHAPHAARVTIVLISADSANSQTGAPLTMAILSPDLIYKLAEIPNRANQTAAEKTGEVFRLVASYCTDPVVLAQMGSAPWFEIDGASVLNCDAAPADHRMWAVLLAALSMGAILTVILNLSAEFSQFAEQLRSRRRIGGPASYELPGPQELQEIVAAVNSFLEDERQQLSSRAAVLSGVSHDLGTPATRLRLRTALIPDSELRQKLEADIDSMTGIIESVLTYTRAEMNVEAPRKLSLGSLIDSIVADYQDMGKDVTFREGSDIVVQGARSVFTSRQGQSVFAPDRDVTVMGRPISLERAVTNLIENALKYGRRATVALEADAQTATIVIEDEGSESSAADMEALMAPFQRGTNTATIDGYGLGLTIVAAIAKLHGGSLSFKDTPVGLSACLVIDRG</sequence>
<keyword evidence="6" id="KW-0547">Nucleotide-binding</keyword>
<dbReference type="CDD" id="cd00075">
    <property type="entry name" value="HATPase"/>
    <property type="match status" value="1"/>
</dbReference>
<keyword evidence="8" id="KW-0067">ATP-binding</keyword>
<evidence type="ECO:0000256" key="5">
    <source>
        <dbReference type="ARBA" id="ARBA00022679"/>
    </source>
</evidence>
<evidence type="ECO:0000256" key="4">
    <source>
        <dbReference type="ARBA" id="ARBA00022475"/>
    </source>
</evidence>
<dbReference type="InterPro" id="IPR036097">
    <property type="entry name" value="HisK_dim/P_sf"/>
</dbReference>
<evidence type="ECO:0000259" key="10">
    <source>
        <dbReference type="PROSITE" id="PS50109"/>
    </source>
</evidence>
<evidence type="ECO:0000256" key="3">
    <source>
        <dbReference type="ARBA" id="ARBA00012438"/>
    </source>
</evidence>
<dbReference type="InterPro" id="IPR003594">
    <property type="entry name" value="HATPase_dom"/>
</dbReference>
<proteinExistence type="predicted"/>
<evidence type="ECO:0000313" key="11">
    <source>
        <dbReference type="EMBL" id="EDQ04058.1"/>
    </source>
</evidence>
<comment type="subcellular location">
    <subcellularLocation>
        <location evidence="2">Cell membrane</location>
        <topology evidence="2">Multi-pass membrane protein</topology>
    </subcellularLocation>
</comment>
<dbReference type="SUPFAM" id="SSF55874">
    <property type="entry name" value="ATPase domain of HSP90 chaperone/DNA topoisomerase II/histidine kinase"/>
    <property type="match status" value="1"/>
</dbReference>
<dbReference type="CDD" id="cd00082">
    <property type="entry name" value="HisKA"/>
    <property type="match status" value="1"/>
</dbReference>
<dbReference type="PANTHER" id="PTHR44936">
    <property type="entry name" value="SENSOR PROTEIN CREC"/>
    <property type="match status" value="1"/>
</dbReference>
<dbReference type="EC" id="2.7.13.3" evidence="3"/>
<organism evidence="11 12">
    <name type="scientific">Sulfitobacter indolifex HEL-45</name>
    <dbReference type="NCBI Taxonomy" id="391624"/>
    <lineage>
        <taxon>Bacteria</taxon>
        <taxon>Pseudomonadati</taxon>
        <taxon>Pseudomonadota</taxon>
        <taxon>Alphaproteobacteria</taxon>
        <taxon>Rhodobacterales</taxon>
        <taxon>Roseobacteraceae</taxon>
        <taxon>Sulfitobacter</taxon>
    </lineage>
</organism>
<reference evidence="11 12" key="1">
    <citation type="submission" date="2007-11" db="EMBL/GenBank/DDBJ databases">
        <authorList>
            <person name="Wagner-Dobler I."/>
            <person name="Ferriera S."/>
            <person name="Johnson J."/>
            <person name="Kravitz S."/>
            <person name="Beeson K."/>
            <person name="Sutton G."/>
            <person name="Rogers Y.-H."/>
            <person name="Friedman R."/>
            <person name="Frazier M."/>
            <person name="Venter J.C."/>
        </authorList>
    </citation>
    <scope>NUCLEOTIDE SEQUENCE [LARGE SCALE GENOMIC DNA]</scope>
    <source>
        <strain evidence="11 12">HEL-45</strain>
    </source>
</reference>
<evidence type="ECO:0000256" key="8">
    <source>
        <dbReference type="ARBA" id="ARBA00022840"/>
    </source>
</evidence>
<keyword evidence="9" id="KW-0472">Membrane</keyword>
<comment type="caution">
    <text evidence="11">The sequence shown here is derived from an EMBL/GenBank/DDBJ whole genome shotgun (WGS) entry which is preliminary data.</text>
</comment>